<feature type="region of interest" description="Disordered" evidence="1">
    <location>
        <begin position="1"/>
        <end position="29"/>
    </location>
</feature>
<organism evidence="3 4">
    <name type="scientific">Parablautia intestinalis</name>
    <dbReference type="NCBI Taxonomy" id="2320100"/>
    <lineage>
        <taxon>Bacteria</taxon>
        <taxon>Bacillati</taxon>
        <taxon>Bacillota</taxon>
        <taxon>Clostridia</taxon>
        <taxon>Lachnospirales</taxon>
        <taxon>Lachnospiraceae</taxon>
        <taxon>Parablautia</taxon>
    </lineage>
</organism>
<protein>
    <recommendedName>
        <fullName evidence="5">DUF3298 domain-containing protein</fullName>
    </recommendedName>
</protein>
<evidence type="ECO:0000313" key="3">
    <source>
        <dbReference type="EMBL" id="RKI92784.1"/>
    </source>
</evidence>
<evidence type="ECO:0000256" key="2">
    <source>
        <dbReference type="SAM" id="Phobius"/>
    </source>
</evidence>
<evidence type="ECO:0000256" key="1">
    <source>
        <dbReference type="SAM" id="MobiDB-lite"/>
    </source>
</evidence>
<dbReference type="EMBL" id="RAYQ01000004">
    <property type="protein sequence ID" value="RKI92784.1"/>
    <property type="molecule type" value="Genomic_DNA"/>
</dbReference>
<sequence length="336" mass="39661">MEDKREQPGGDDRVEISPESDSQEIRDGLPKQKNRQKGMLFLAVLLFILIGMGVFGTFLYLYPSKGCQNYIVQKEQYYVEYSEQYDYWDVITVEYPRLEGASDTVQESLNKLMYDTAMDRVNYWHLEPSDAVKNFQKEYFSVFCSDVNCDVTFHSQYLLSMDYQEYYSAGHPIWMTNGTERALTVDLLTGESYELQDILEINKRFIKLWDEAYCDEQDEDYGNDEELETLLSWFLQENEEMNANFFCSPFFYVTEDKNFVVGVSLDPVLEYAYTYKPVKRSYCAKLTLEEIEPFRKESVFWERYDNSKAAGEVLPCEDKMENIWLGKDAGVWNFEY</sequence>
<feature type="transmembrane region" description="Helical" evidence="2">
    <location>
        <begin position="39"/>
        <end position="62"/>
    </location>
</feature>
<accession>A0A3A9AP37</accession>
<evidence type="ECO:0000313" key="4">
    <source>
        <dbReference type="Proteomes" id="UP000280696"/>
    </source>
</evidence>
<keyword evidence="2" id="KW-0812">Transmembrane</keyword>
<comment type="caution">
    <text evidence="3">The sequence shown here is derived from an EMBL/GenBank/DDBJ whole genome shotgun (WGS) entry which is preliminary data.</text>
</comment>
<feature type="compositionally biased region" description="Basic and acidic residues" evidence="1">
    <location>
        <begin position="1"/>
        <end position="16"/>
    </location>
</feature>
<dbReference type="AlphaFoldDB" id="A0A3A9AP37"/>
<dbReference type="RefSeq" id="WP_120467614.1">
    <property type="nucleotide sequence ID" value="NZ_RAYQ01000004.1"/>
</dbReference>
<keyword evidence="2" id="KW-1133">Transmembrane helix</keyword>
<keyword evidence="2" id="KW-0472">Membrane</keyword>
<gene>
    <name evidence="3" type="ORF">D7V94_05520</name>
</gene>
<dbReference type="Proteomes" id="UP000280696">
    <property type="component" value="Unassembled WGS sequence"/>
</dbReference>
<proteinExistence type="predicted"/>
<evidence type="ECO:0008006" key="5">
    <source>
        <dbReference type="Google" id="ProtNLM"/>
    </source>
</evidence>
<reference evidence="3 4" key="1">
    <citation type="submission" date="2018-09" db="EMBL/GenBank/DDBJ databases">
        <title>Murine metabolic-syndrome-specific gut microbial biobank.</title>
        <authorList>
            <person name="Liu C."/>
        </authorList>
    </citation>
    <scope>NUCLEOTIDE SEQUENCE [LARGE SCALE GENOMIC DNA]</scope>
    <source>
        <strain evidence="3 4">0.1xD8-82</strain>
    </source>
</reference>
<keyword evidence="4" id="KW-1185">Reference proteome</keyword>
<name>A0A3A9AP37_9FIRM</name>
<dbReference type="OrthoDB" id="307526at2"/>
<dbReference type="Gene3D" id="3.30.565.40">
    <property type="entry name" value="Fervidobacterium nodosum Rt17-B1 like"/>
    <property type="match status" value="1"/>
</dbReference>